<dbReference type="InterPro" id="IPR016035">
    <property type="entry name" value="Acyl_Trfase/lysoPLipase"/>
</dbReference>
<dbReference type="Pfam" id="PF02801">
    <property type="entry name" value="Ketoacyl-synt_C"/>
    <property type="match status" value="1"/>
</dbReference>
<dbReference type="CDD" id="cd08952">
    <property type="entry name" value="KR_1_SDR_x"/>
    <property type="match status" value="1"/>
</dbReference>
<dbReference type="PROSITE" id="PS50075">
    <property type="entry name" value="CARRIER"/>
    <property type="match status" value="1"/>
</dbReference>
<dbReference type="FunFam" id="3.40.366.10:FF:000002">
    <property type="entry name" value="Probable polyketide synthase 2"/>
    <property type="match status" value="1"/>
</dbReference>
<keyword evidence="3 8" id="KW-0808">Transferase</keyword>
<keyword evidence="4" id="KW-0012">Acyltransferase</keyword>
<dbReference type="InterPro" id="IPR014031">
    <property type="entry name" value="Ketoacyl_synth_C"/>
</dbReference>
<dbReference type="Pfam" id="PF00550">
    <property type="entry name" value="PP-binding"/>
    <property type="match status" value="1"/>
</dbReference>
<dbReference type="SUPFAM" id="SSF51735">
    <property type="entry name" value="NAD(P)-binding Rossmann-fold domains"/>
    <property type="match status" value="3"/>
</dbReference>
<dbReference type="PROSITE" id="PS52004">
    <property type="entry name" value="KS3_2"/>
    <property type="match status" value="1"/>
</dbReference>
<dbReference type="PANTHER" id="PTHR43775">
    <property type="entry name" value="FATTY ACID SYNTHASE"/>
    <property type="match status" value="1"/>
</dbReference>
<evidence type="ECO:0000256" key="4">
    <source>
        <dbReference type="ARBA" id="ARBA00023315"/>
    </source>
</evidence>
<dbReference type="InterPro" id="IPR036736">
    <property type="entry name" value="ACP-like_sf"/>
</dbReference>
<dbReference type="SMART" id="SM00823">
    <property type="entry name" value="PKS_PP"/>
    <property type="match status" value="2"/>
</dbReference>
<dbReference type="PROSITE" id="PS00606">
    <property type="entry name" value="KS3_1"/>
    <property type="match status" value="1"/>
</dbReference>
<dbReference type="InterPro" id="IPR013968">
    <property type="entry name" value="PKS_KR"/>
</dbReference>
<evidence type="ECO:0000256" key="1">
    <source>
        <dbReference type="ARBA" id="ARBA00022450"/>
    </source>
</evidence>
<gene>
    <name evidence="8" type="ORF">Ga0074812_1381</name>
</gene>
<sequence>MAGQHRSTWRETLLGLPEVEQHRVLLDLLRRNLVHAVGDEGERIPFDPRVPFTRLGLGGGSTAGFRDALSTELGLPLPATLLFDHPSPERLASYLRDRVLRTSVSAGVAGGSSPGGEARPDPVDDPIVIVSMACRFPGGVRGPEDLWELLVEGRDAVVDLPTDRGWDLAAGYDPDPSRSGTFYTSQGGFLDDVAGFDAAFFGIAPREALAMDPQQRLLLEVSWEALERAGIDPFSLRGSSTGVFTGIAVADYSPPWRAAPAAVEGHLMSGTLPSVASGRVAYTLGLEGPAVTVDTACSSSLTALHLAAQALRAGECTLAMVGGATVMSTTDVLVEFSRQQGLAPDGRCKSFAQAADGTGWAEGAAVVVLERQSDARRNGHAVLAVVRGSAVNSDGASNGLTAPSGPAQQRVIRAALAGAALTPSDVDAVEAHGTGTRLGDPIEAQAIIATYGQDRAADRPLWLGSLKSNIGHTVAAAGLGGVIKMVLALRHGLLPRTLHVYAPASRVDWSAGQVRLLTEPVPWPRAARVRRAGVSAFGVSGTNAHVIVEEAPHVADASVAGASLDGVSLAGVSVADVPAAGDGGLGRHLPFLLSARSEPALREQAARLLARVTSEPRPALADVGWSLVTGRAVLEHRAAVVAADLAGMLRGLDALAAGEPSASLIRGVTRPARHTDRLAFLFTGQGAQRLGMGRELYGRHRVFAESFDAICAAFGQHLTRPLRDVVFDTDRVPPDTALDRTEYTQPALFALEVALVDLLGSWGVRPDLLLGHSIGELAAAHVAGVFSLDDACALVAARGRLMQAMPGGGAMVSLRASEAQALDLIAAWGGLTGPGAGQVDVAAVNGPESVVLSGDARAVLEIARRWRADGGKASRLHVSHAFHSAHMDGMLAEFGELVRGLSMRPPEIPLVSNLTGQIADPDELRSADYWVRQVRSAVRFRDGIDRLHERGVRTFLEIGPDAVLTGMGQECLVGDTDAVFVPTLRRDVGEHTALARALALLAVSDVDVDWSAIFAGTGARRVDLPTYPFQHRRFWLGDILSTPALPGGLTGAGAGTSSGVGAAGPQERAGEAGERTFWDAVARGDLTEVLDVPADAPLHTVLPALAAWRAGRRGQEAVDSWSYRAVWRPVAMPPVEGAPGRWLLVVPADGVGGPPTNGTAANGMPTNGTSTNGAVVDGAVVDGCVRAIEGSGGQVIAVLPVGTDSREAERDTMAALLAEVDTGGGPLAGVLSLFALDERDRTDHPAVSRGLAATLTLLQALGDAGIDAPLWCATHAAMPAGLVGAHPADGEPADGDPAAAEDAPGVDGPSATGDAVPTGDTASDTEPVTAAAGLSAVQAQVWGLGRVAALELPRSWGGLVDLPPVVDGPAARRLAAVLVGATGEDQVAIRDSGVFARRLIRTRPDPAGVGWRPRGTVLITGGTGALGAAVARWCADRGAARLVLTSRRGMAAPGTSDLVADLAGRGAEVTVVACDAADRDALAAVLAAIPATSPLTAVVHAAGVAGQFTGLPDIDIAEFADVVTGKVAGARHLDELLGARELDAFVLFSSIAGTWGSGGQCAYSAANACLDAVAAHRAARGLAASALAWGPWAEGGMAVDPEIAGHLRERGLRPLRPELAVAALERAGGAAGLRTVADVDWDRFTPIFTAARPSRLLADLPEAGAALSPRAANPRGASAQGALTSSTAGAADTGGGADPLRRPAGMSDADWRRLLLAVVRAETAAVLGYDEADQVPADRALSELGSTSLTAVQLRARLADRTGLALPTTVVFDHPTPAALAGFLAGELTGVRPAPAPEPAAPDSGGDHAPGGSGDHGGDAFADRPPVGPAAWAVALAGSPTAPRTGSGDDPIAIVGMGCRFPGGVSSPADLWDVVVRGGDMVSGFPVDRGWDLGALFSEDPGVPGRSDV</sequence>
<dbReference type="SUPFAM" id="SSF55048">
    <property type="entry name" value="Probable ACP-binding domain of malonyl-CoA ACP transacylase"/>
    <property type="match status" value="1"/>
</dbReference>
<dbReference type="Gene3D" id="3.40.50.720">
    <property type="entry name" value="NAD(P)-binding Rossmann-like Domain"/>
    <property type="match status" value="1"/>
</dbReference>
<dbReference type="InterPro" id="IPR014043">
    <property type="entry name" value="Acyl_transferase_dom"/>
</dbReference>
<dbReference type="Pfam" id="PF18369">
    <property type="entry name" value="PKS_DE"/>
    <property type="match status" value="1"/>
</dbReference>
<evidence type="ECO:0000256" key="3">
    <source>
        <dbReference type="ARBA" id="ARBA00022679"/>
    </source>
</evidence>
<dbReference type="FunFam" id="3.40.47.10:FF:000019">
    <property type="entry name" value="Polyketide synthase type I"/>
    <property type="match status" value="1"/>
</dbReference>
<evidence type="ECO:0000313" key="9">
    <source>
        <dbReference type="Proteomes" id="UP000198802"/>
    </source>
</evidence>
<dbReference type="Gene3D" id="6.10.140.1830">
    <property type="match status" value="1"/>
</dbReference>
<dbReference type="CDD" id="cd00833">
    <property type="entry name" value="PKS"/>
    <property type="match status" value="1"/>
</dbReference>
<feature type="region of interest" description="Disordered" evidence="5">
    <location>
        <begin position="1790"/>
        <end position="1825"/>
    </location>
</feature>
<proteinExistence type="predicted"/>
<evidence type="ECO:0000313" key="8">
    <source>
        <dbReference type="EMBL" id="CUU60287.1"/>
    </source>
</evidence>
<dbReference type="SMART" id="SM01294">
    <property type="entry name" value="PKS_PP_betabranch"/>
    <property type="match status" value="1"/>
</dbReference>
<dbReference type="GO" id="GO:0004315">
    <property type="term" value="F:3-oxoacyl-[acyl-carrier-protein] synthase activity"/>
    <property type="evidence" value="ECO:0007669"/>
    <property type="project" value="InterPro"/>
</dbReference>
<dbReference type="SUPFAM" id="SSF47336">
    <property type="entry name" value="ACP-like"/>
    <property type="match status" value="2"/>
</dbReference>
<protein>
    <submittedName>
        <fullName evidence="8">Acyl transferase domain-containing protein</fullName>
    </submittedName>
</protein>
<dbReference type="Pfam" id="PF08659">
    <property type="entry name" value="KR"/>
    <property type="match status" value="1"/>
</dbReference>
<dbReference type="InterPro" id="IPR016039">
    <property type="entry name" value="Thiolase-like"/>
</dbReference>
<dbReference type="GO" id="GO:0004312">
    <property type="term" value="F:fatty acid synthase activity"/>
    <property type="evidence" value="ECO:0007669"/>
    <property type="project" value="TreeGrafter"/>
</dbReference>
<dbReference type="Gene3D" id="1.10.1200.10">
    <property type="entry name" value="ACP-like"/>
    <property type="match status" value="2"/>
</dbReference>
<dbReference type="GO" id="GO:0006633">
    <property type="term" value="P:fatty acid biosynthetic process"/>
    <property type="evidence" value="ECO:0007669"/>
    <property type="project" value="InterPro"/>
</dbReference>
<dbReference type="InterPro" id="IPR041618">
    <property type="entry name" value="PKS_DE"/>
</dbReference>
<dbReference type="InterPro" id="IPR036291">
    <property type="entry name" value="NAD(P)-bd_dom_sf"/>
</dbReference>
<keyword evidence="9" id="KW-1185">Reference proteome</keyword>
<dbReference type="Gene3D" id="3.40.366.10">
    <property type="entry name" value="Malonyl-Coenzyme A Acyl Carrier Protein, domain 2"/>
    <property type="match status" value="1"/>
</dbReference>
<dbReference type="SMART" id="SM00822">
    <property type="entry name" value="PKS_KR"/>
    <property type="match status" value="1"/>
</dbReference>
<dbReference type="Pfam" id="PF00698">
    <property type="entry name" value="Acyl_transf_1"/>
    <property type="match status" value="1"/>
</dbReference>
<feature type="region of interest" description="Disordered" evidence="5">
    <location>
        <begin position="1283"/>
        <end position="1326"/>
    </location>
</feature>
<accession>A0A0S4QYQ5</accession>
<dbReference type="Gene3D" id="3.30.70.3290">
    <property type="match status" value="1"/>
</dbReference>
<feature type="domain" description="Carrier" evidence="6">
    <location>
        <begin position="1713"/>
        <end position="1788"/>
    </location>
</feature>
<evidence type="ECO:0000256" key="2">
    <source>
        <dbReference type="ARBA" id="ARBA00022553"/>
    </source>
</evidence>
<keyword evidence="2" id="KW-0597">Phosphoprotein</keyword>
<dbReference type="Pfam" id="PF00109">
    <property type="entry name" value="ketoacyl-synt"/>
    <property type="match status" value="2"/>
</dbReference>
<name>A0A0S4QYQ5_9ACTN</name>
<feature type="region of interest" description="Disordered" evidence="5">
    <location>
        <begin position="1050"/>
        <end position="1072"/>
    </location>
</feature>
<dbReference type="SMART" id="SM00827">
    <property type="entry name" value="PKS_AT"/>
    <property type="match status" value="1"/>
</dbReference>
<dbReference type="SMART" id="SM00825">
    <property type="entry name" value="PKS_KS"/>
    <property type="match status" value="1"/>
</dbReference>
<dbReference type="SUPFAM" id="SSF52151">
    <property type="entry name" value="FabD/lysophospholipase-like"/>
    <property type="match status" value="1"/>
</dbReference>
<feature type="region of interest" description="Disordered" evidence="5">
    <location>
        <begin position="1668"/>
        <end position="1704"/>
    </location>
</feature>
<dbReference type="EMBL" id="FAOZ01000038">
    <property type="protein sequence ID" value="CUU60287.1"/>
    <property type="molecule type" value="Genomic_DNA"/>
</dbReference>
<dbReference type="InterPro" id="IPR001227">
    <property type="entry name" value="Ac_transferase_dom_sf"/>
</dbReference>
<dbReference type="Pfam" id="PF22621">
    <property type="entry name" value="CurL-like_PKS_C"/>
    <property type="match status" value="1"/>
</dbReference>
<dbReference type="InterPro" id="IPR050091">
    <property type="entry name" value="PKS_NRPS_Biosynth_Enz"/>
</dbReference>
<dbReference type="Proteomes" id="UP000198802">
    <property type="component" value="Unassembled WGS sequence"/>
</dbReference>
<keyword evidence="1" id="KW-0596">Phosphopantetheine</keyword>
<dbReference type="InterPro" id="IPR016036">
    <property type="entry name" value="Malonyl_transacylase_ACP-bd"/>
</dbReference>
<dbReference type="Gene3D" id="3.40.47.10">
    <property type="match status" value="2"/>
</dbReference>
<dbReference type="SUPFAM" id="SSF53901">
    <property type="entry name" value="Thiolase-like"/>
    <property type="match status" value="2"/>
</dbReference>
<dbReference type="InterPro" id="IPR057326">
    <property type="entry name" value="KR_dom"/>
</dbReference>
<dbReference type="InterPro" id="IPR020841">
    <property type="entry name" value="PKS_Beta-ketoAc_synthase_dom"/>
</dbReference>
<reference evidence="9" key="1">
    <citation type="submission" date="2015-11" db="EMBL/GenBank/DDBJ databases">
        <authorList>
            <person name="Varghese N."/>
        </authorList>
    </citation>
    <scope>NUCLEOTIDE SEQUENCE [LARGE SCALE GENOMIC DNA]</scope>
    <source>
        <strain evidence="9">DSM 45899</strain>
    </source>
</reference>
<evidence type="ECO:0000256" key="5">
    <source>
        <dbReference type="SAM" id="MobiDB-lite"/>
    </source>
</evidence>
<evidence type="ECO:0000259" key="7">
    <source>
        <dbReference type="PROSITE" id="PS52004"/>
    </source>
</evidence>
<organism evidence="8 9">
    <name type="scientific">Parafrankia irregularis</name>
    <dbReference type="NCBI Taxonomy" id="795642"/>
    <lineage>
        <taxon>Bacteria</taxon>
        <taxon>Bacillati</taxon>
        <taxon>Actinomycetota</taxon>
        <taxon>Actinomycetes</taxon>
        <taxon>Frankiales</taxon>
        <taxon>Frankiaceae</taxon>
        <taxon>Parafrankia</taxon>
    </lineage>
</organism>
<dbReference type="InterPro" id="IPR009081">
    <property type="entry name" value="PP-bd_ACP"/>
</dbReference>
<dbReference type="PANTHER" id="PTHR43775:SF51">
    <property type="entry name" value="INACTIVE PHENOLPHTHIOCEROL SYNTHESIS POLYKETIDE SYNTHASE TYPE I PKS1-RELATED"/>
    <property type="match status" value="1"/>
</dbReference>
<dbReference type="InterPro" id="IPR020806">
    <property type="entry name" value="PKS_PP-bd"/>
</dbReference>
<dbReference type="InterPro" id="IPR018201">
    <property type="entry name" value="Ketoacyl_synth_AS"/>
</dbReference>
<feature type="compositionally biased region" description="Low complexity" evidence="5">
    <location>
        <begin position="1676"/>
        <end position="1691"/>
    </location>
</feature>
<feature type="compositionally biased region" description="Low complexity" evidence="5">
    <location>
        <begin position="1295"/>
        <end position="1309"/>
    </location>
</feature>
<dbReference type="InterPro" id="IPR014030">
    <property type="entry name" value="Ketoacyl_synth_N"/>
</dbReference>
<dbReference type="GO" id="GO:0031177">
    <property type="term" value="F:phosphopantetheine binding"/>
    <property type="evidence" value="ECO:0007669"/>
    <property type="project" value="InterPro"/>
</dbReference>
<feature type="compositionally biased region" description="Gly residues" evidence="5">
    <location>
        <begin position="1050"/>
        <end position="1062"/>
    </location>
</feature>
<feature type="non-terminal residue" evidence="8">
    <location>
        <position position="1909"/>
    </location>
</feature>
<evidence type="ECO:0000259" key="6">
    <source>
        <dbReference type="PROSITE" id="PS50075"/>
    </source>
</evidence>
<feature type="domain" description="Ketosynthase family 3 (KS3)" evidence="7">
    <location>
        <begin position="124"/>
        <end position="550"/>
    </location>
</feature>